<dbReference type="GO" id="GO:0009318">
    <property type="term" value="C:exodeoxyribonuclease VII complex"/>
    <property type="evidence" value="ECO:0007669"/>
    <property type="project" value="UniProtKB-UniRule"/>
</dbReference>
<dbReference type="InterPro" id="IPR025824">
    <property type="entry name" value="OB-fold_nuc-bd_dom"/>
</dbReference>
<evidence type="ECO:0000256" key="4">
    <source>
        <dbReference type="ARBA" id="ARBA00022839"/>
    </source>
</evidence>
<dbReference type="Proteomes" id="UP001179121">
    <property type="component" value="Chromosome"/>
</dbReference>
<keyword evidence="4 5" id="KW-0269">Exonuclease</keyword>
<comment type="catalytic activity">
    <reaction evidence="5 6">
        <text>Exonucleolytic cleavage in either 5'- to 3'- or 3'- to 5'-direction to yield nucleoside 5'-phosphates.</text>
        <dbReference type="EC" id="3.1.11.6"/>
    </reaction>
</comment>
<dbReference type="KEGG" id="nti:DNFV4_03871"/>
<gene>
    <name evidence="5" type="primary">xseA</name>
    <name evidence="9" type="ORF">DNFV4_03871</name>
</gene>
<dbReference type="GO" id="GO:0005737">
    <property type="term" value="C:cytoplasm"/>
    <property type="evidence" value="ECO:0007669"/>
    <property type="project" value="UniProtKB-SubCell"/>
</dbReference>
<comment type="similarity">
    <text evidence="5 6">Belongs to the XseA family.</text>
</comment>
<dbReference type="PANTHER" id="PTHR30008">
    <property type="entry name" value="EXODEOXYRIBONUCLEASE 7 LARGE SUBUNIT"/>
    <property type="match status" value="1"/>
</dbReference>
<dbReference type="RefSeq" id="WP_289270628.1">
    <property type="nucleotide sequence ID" value="NZ_OX365700.1"/>
</dbReference>
<evidence type="ECO:0000313" key="10">
    <source>
        <dbReference type="Proteomes" id="UP001179121"/>
    </source>
</evidence>
<comment type="subcellular location">
    <subcellularLocation>
        <location evidence="5 6">Cytoplasm</location>
    </subcellularLocation>
</comment>
<keyword evidence="2 5" id="KW-0540">Nuclease</keyword>
<proteinExistence type="inferred from homology"/>
<dbReference type="HAMAP" id="MF_00378">
    <property type="entry name" value="Exonuc_7_L"/>
    <property type="match status" value="1"/>
</dbReference>
<protein>
    <recommendedName>
        <fullName evidence="5">Exodeoxyribonuclease 7 large subunit</fullName>
        <ecNumber evidence="5">3.1.11.6</ecNumber>
    </recommendedName>
    <alternativeName>
        <fullName evidence="5">Exodeoxyribonuclease VII large subunit</fullName>
        <shortName evidence="5">Exonuclease VII large subunit</shortName>
    </alternativeName>
</protein>
<keyword evidence="3 5" id="KW-0378">Hydrolase</keyword>
<dbReference type="AlphaFoldDB" id="A0AA86T724"/>
<comment type="function">
    <text evidence="5">Bidirectionally degrades single-stranded DNA into large acid-insoluble oligonucleotides, which are then degraded further into small acid-soluble oligonucleotides.</text>
</comment>
<dbReference type="NCBIfam" id="TIGR00237">
    <property type="entry name" value="xseA"/>
    <property type="match status" value="1"/>
</dbReference>
<accession>A0AA86T724</accession>
<dbReference type="Pfam" id="PF02601">
    <property type="entry name" value="Exonuc_VII_L"/>
    <property type="match status" value="1"/>
</dbReference>
<evidence type="ECO:0000256" key="2">
    <source>
        <dbReference type="ARBA" id="ARBA00022722"/>
    </source>
</evidence>
<comment type="subunit">
    <text evidence="5">Heterooligomer composed of large and small subunits.</text>
</comment>
<keyword evidence="1 5" id="KW-0963">Cytoplasm</keyword>
<evidence type="ECO:0000259" key="8">
    <source>
        <dbReference type="Pfam" id="PF13742"/>
    </source>
</evidence>
<reference evidence="9" key="1">
    <citation type="submission" date="2022-10" db="EMBL/GenBank/DDBJ databases">
        <authorList>
            <person name="Koch H."/>
        </authorList>
    </citation>
    <scope>NUCLEOTIDE SEQUENCE</scope>
    <source>
        <strain evidence="9">DNF</strain>
    </source>
</reference>
<dbReference type="InterPro" id="IPR020579">
    <property type="entry name" value="Exonuc_VII_lsu_C"/>
</dbReference>
<dbReference type="EMBL" id="OX365700">
    <property type="protein sequence ID" value="CAI4033435.1"/>
    <property type="molecule type" value="Genomic_DNA"/>
</dbReference>
<evidence type="ECO:0000256" key="1">
    <source>
        <dbReference type="ARBA" id="ARBA00022490"/>
    </source>
</evidence>
<sequence length="465" mass="51557">MSTRLSPSSHQPSLFQPETRARILTVSALTALIRSHLEEPFRDIWLEGEVSNVRMPASGHVYFTLKDEASQIRAILFRLAAQQLRFDLREGLHVIVRGRLSVYEPRGDYQVVVEYAEPKGIGALQLAFEQLKERLAGEGLFDSTKKRPLPFLPKRVGIVSSLAGAALHDMLVVMERRCPIAHIVVAPVPVQGADAAPLIAEAIAALGASQLIDVMIVGRGGGSLEDLWCFNDERVVRAIVASSVPVVSAVGHETDVTLADFAADCRAPTPSAAAEAVVPVLDELLTQIGDRSVRLRRAMRHRIDLARRSCLVIEGRLRERAFPVYRHAQRLDDAWSRLQSKVVRDQSDRRHRLQKLSYGILAYGPHQTVRASVLKVTHLQVRLRDHVNVFLSKRRHPLARLLGQLHSLSPLATLQRGFSVLQTLPQGQVVWRADQVRVGQIIKARVAVGHLLCQVREIHGGPDSA</sequence>
<dbReference type="EC" id="3.1.11.6" evidence="5"/>
<dbReference type="InterPro" id="IPR003753">
    <property type="entry name" value="Exonuc_VII_L"/>
</dbReference>
<dbReference type="PANTHER" id="PTHR30008:SF0">
    <property type="entry name" value="EXODEOXYRIBONUCLEASE 7 LARGE SUBUNIT"/>
    <property type="match status" value="1"/>
</dbReference>
<organism evidence="9 10">
    <name type="scientific">Nitrospira tepida</name>
    <dbReference type="NCBI Taxonomy" id="2973512"/>
    <lineage>
        <taxon>Bacteria</taxon>
        <taxon>Pseudomonadati</taxon>
        <taxon>Nitrospirota</taxon>
        <taxon>Nitrospiria</taxon>
        <taxon>Nitrospirales</taxon>
        <taxon>Nitrospiraceae</taxon>
        <taxon>Nitrospira</taxon>
    </lineage>
</organism>
<dbReference type="GO" id="GO:0006308">
    <property type="term" value="P:DNA catabolic process"/>
    <property type="evidence" value="ECO:0007669"/>
    <property type="project" value="UniProtKB-UniRule"/>
</dbReference>
<feature type="domain" description="OB-fold nucleic acid binding" evidence="8">
    <location>
        <begin position="24"/>
        <end position="115"/>
    </location>
</feature>
<dbReference type="GO" id="GO:0008855">
    <property type="term" value="F:exodeoxyribonuclease VII activity"/>
    <property type="evidence" value="ECO:0007669"/>
    <property type="project" value="UniProtKB-UniRule"/>
</dbReference>
<evidence type="ECO:0000259" key="7">
    <source>
        <dbReference type="Pfam" id="PF02601"/>
    </source>
</evidence>
<dbReference type="GO" id="GO:0003676">
    <property type="term" value="F:nucleic acid binding"/>
    <property type="evidence" value="ECO:0007669"/>
    <property type="project" value="InterPro"/>
</dbReference>
<evidence type="ECO:0000256" key="6">
    <source>
        <dbReference type="RuleBase" id="RU004355"/>
    </source>
</evidence>
<evidence type="ECO:0000256" key="5">
    <source>
        <dbReference type="HAMAP-Rule" id="MF_00378"/>
    </source>
</evidence>
<name>A0AA86T724_9BACT</name>
<evidence type="ECO:0000256" key="3">
    <source>
        <dbReference type="ARBA" id="ARBA00022801"/>
    </source>
</evidence>
<keyword evidence="10" id="KW-1185">Reference proteome</keyword>
<evidence type="ECO:0000313" key="9">
    <source>
        <dbReference type="EMBL" id="CAI4033435.1"/>
    </source>
</evidence>
<dbReference type="Pfam" id="PF13742">
    <property type="entry name" value="tRNA_anti_2"/>
    <property type="match status" value="1"/>
</dbReference>
<dbReference type="CDD" id="cd04489">
    <property type="entry name" value="ExoVII_LU_OBF"/>
    <property type="match status" value="1"/>
</dbReference>
<feature type="domain" description="Exonuclease VII large subunit C-terminal" evidence="7">
    <location>
        <begin position="140"/>
        <end position="453"/>
    </location>
</feature>